<protein>
    <submittedName>
        <fullName evidence="1">Transposase, IS4</fullName>
    </submittedName>
</protein>
<reference evidence="1" key="2">
    <citation type="journal article" date="2014" name="ISME J.">
        <title>Microbial stratification in low pH oxic and suboxic macroscopic growths along an acid mine drainage.</title>
        <authorList>
            <person name="Mendez-Garcia C."/>
            <person name="Mesa V."/>
            <person name="Sprenger R.R."/>
            <person name="Richter M."/>
            <person name="Diez M.S."/>
            <person name="Solano J."/>
            <person name="Bargiela R."/>
            <person name="Golyshina O.V."/>
            <person name="Manteca A."/>
            <person name="Ramos J.L."/>
            <person name="Gallego J.R."/>
            <person name="Llorente I."/>
            <person name="Martins Dos Santos V.A."/>
            <person name="Jensen O.N."/>
            <person name="Pelaez A.I."/>
            <person name="Sanchez J."/>
            <person name="Ferrer M."/>
        </authorList>
    </citation>
    <scope>NUCLEOTIDE SEQUENCE</scope>
</reference>
<dbReference type="SUPFAM" id="SSF46689">
    <property type="entry name" value="Homeodomain-like"/>
    <property type="match status" value="1"/>
</dbReference>
<evidence type="ECO:0000313" key="1">
    <source>
        <dbReference type="EMBL" id="EQD72249.1"/>
    </source>
</evidence>
<organism evidence="1">
    <name type="scientific">mine drainage metagenome</name>
    <dbReference type="NCBI Taxonomy" id="410659"/>
    <lineage>
        <taxon>unclassified sequences</taxon>
        <taxon>metagenomes</taxon>
        <taxon>ecological metagenomes</taxon>
    </lineage>
</organism>
<gene>
    <name evidence="1" type="ORF">B1B_03889</name>
</gene>
<proteinExistence type="predicted"/>
<reference evidence="1" key="1">
    <citation type="submission" date="2013-08" db="EMBL/GenBank/DDBJ databases">
        <authorList>
            <person name="Mendez C."/>
            <person name="Richter M."/>
            <person name="Ferrer M."/>
            <person name="Sanchez J."/>
        </authorList>
    </citation>
    <scope>NUCLEOTIDE SEQUENCE</scope>
</reference>
<dbReference type="EMBL" id="AUZY01002416">
    <property type="protein sequence ID" value="EQD72249.1"/>
    <property type="molecule type" value="Genomic_DNA"/>
</dbReference>
<sequence>MRAGSEYFLEPSVPAQRRYEALRAYIVEGLPAAVVAERFGYSTSTLHQLAAELRAGRSEFFRSSKPGPRGPRKAHTIRDRVLKLRSEDLSVTDIAAALGAEGSPVSTQTVWAILHAEGMERLGRRRPGGPAPRTDPVKARALSEWPASSSWVCDHAGLYLLVPAMAELGLDALIRQARYPSTNVLSAFHSLGAHLLVKCSRRGRVANAFPLGARPWPRALA</sequence>
<comment type="caution">
    <text evidence="1">The sequence shown here is derived from an EMBL/GenBank/DDBJ whole genome shotgun (WGS) entry which is preliminary data.</text>
</comment>
<feature type="non-terminal residue" evidence="1">
    <location>
        <position position="221"/>
    </location>
</feature>
<dbReference type="InterPro" id="IPR009057">
    <property type="entry name" value="Homeodomain-like_sf"/>
</dbReference>
<accession>T1CTX8</accession>
<name>T1CTX8_9ZZZZ</name>
<dbReference type="AlphaFoldDB" id="T1CTX8"/>